<dbReference type="EnsemblMetazoa" id="AALFPA23_021985.R32554">
    <property type="protein sequence ID" value="AALFPA23_021985.P32554"/>
    <property type="gene ID" value="AALFPA23_021985"/>
</dbReference>
<organism evidence="2 3">
    <name type="scientific">Aedes albopictus</name>
    <name type="common">Asian tiger mosquito</name>
    <name type="synonym">Stegomyia albopicta</name>
    <dbReference type="NCBI Taxonomy" id="7160"/>
    <lineage>
        <taxon>Eukaryota</taxon>
        <taxon>Metazoa</taxon>
        <taxon>Ecdysozoa</taxon>
        <taxon>Arthropoda</taxon>
        <taxon>Hexapoda</taxon>
        <taxon>Insecta</taxon>
        <taxon>Pterygota</taxon>
        <taxon>Neoptera</taxon>
        <taxon>Endopterygota</taxon>
        <taxon>Diptera</taxon>
        <taxon>Nematocera</taxon>
        <taxon>Culicoidea</taxon>
        <taxon>Culicidae</taxon>
        <taxon>Culicinae</taxon>
        <taxon>Aedini</taxon>
        <taxon>Aedes</taxon>
        <taxon>Stegomyia</taxon>
    </lineage>
</organism>
<evidence type="ECO:0000256" key="1">
    <source>
        <dbReference type="SAM" id="SignalP"/>
    </source>
</evidence>
<protein>
    <recommendedName>
        <fullName evidence="4">Secreted protein</fullName>
    </recommendedName>
</protein>
<sequence>MATSVTRSSWMANVSLVLATVVHATQGQGSVLSVWVTRRGGVVSAVRVATGDFPTRDVNRAVVRRLVRWRMSAMSLPGSVSAKPATADEGVTSVIVATETWTLIVRRASVM</sequence>
<keyword evidence="3" id="KW-1185">Reference proteome</keyword>
<dbReference type="RefSeq" id="XP_029709630.1">
    <property type="nucleotide sequence ID" value="XM_029853770.2"/>
</dbReference>
<reference evidence="3" key="1">
    <citation type="journal article" date="2015" name="Proc. Natl. Acad. Sci. U.S.A.">
        <title>Genome sequence of the Asian Tiger mosquito, Aedes albopictus, reveals insights into its biology, genetics, and evolution.</title>
        <authorList>
            <person name="Chen X.G."/>
            <person name="Jiang X."/>
            <person name="Gu J."/>
            <person name="Xu M."/>
            <person name="Wu Y."/>
            <person name="Deng Y."/>
            <person name="Zhang C."/>
            <person name="Bonizzoni M."/>
            <person name="Dermauw W."/>
            <person name="Vontas J."/>
            <person name="Armbruster P."/>
            <person name="Huang X."/>
            <person name="Yang Y."/>
            <person name="Zhang H."/>
            <person name="He W."/>
            <person name="Peng H."/>
            <person name="Liu Y."/>
            <person name="Wu K."/>
            <person name="Chen J."/>
            <person name="Lirakis M."/>
            <person name="Topalis P."/>
            <person name="Van Leeuwen T."/>
            <person name="Hall A.B."/>
            <person name="Jiang X."/>
            <person name="Thorpe C."/>
            <person name="Mueller R.L."/>
            <person name="Sun C."/>
            <person name="Waterhouse R.M."/>
            <person name="Yan G."/>
            <person name="Tu Z.J."/>
            <person name="Fang X."/>
            <person name="James A.A."/>
        </authorList>
    </citation>
    <scope>NUCLEOTIDE SEQUENCE [LARGE SCALE GENOMIC DNA]</scope>
    <source>
        <strain evidence="3">Foshan</strain>
    </source>
</reference>
<evidence type="ECO:0000313" key="3">
    <source>
        <dbReference type="Proteomes" id="UP000069940"/>
    </source>
</evidence>
<proteinExistence type="predicted"/>
<reference evidence="2" key="2">
    <citation type="submission" date="2025-05" db="UniProtKB">
        <authorList>
            <consortium name="EnsemblMetazoa"/>
        </authorList>
    </citation>
    <scope>IDENTIFICATION</scope>
    <source>
        <strain evidence="2">Foshan</strain>
    </source>
</reference>
<feature type="chain" id="PRO_5045239265" description="Secreted protein" evidence="1">
    <location>
        <begin position="28"/>
        <end position="111"/>
    </location>
</feature>
<keyword evidence="1" id="KW-0732">Signal</keyword>
<dbReference type="Proteomes" id="UP000069940">
    <property type="component" value="Unassembled WGS sequence"/>
</dbReference>
<accession>A0ABM1ZV98</accession>
<feature type="signal peptide" evidence="1">
    <location>
        <begin position="1"/>
        <end position="27"/>
    </location>
</feature>
<evidence type="ECO:0008006" key="4">
    <source>
        <dbReference type="Google" id="ProtNLM"/>
    </source>
</evidence>
<evidence type="ECO:0000313" key="2">
    <source>
        <dbReference type="EnsemblMetazoa" id="AALFPA23_021985.P32554"/>
    </source>
</evidence>
<name>A0ABM1ZV98_AEDAL</name>
<dbReference type="GeneID" id="115255664"/>